<comment type="caution">
    <text evidence="2">The sequence shown here is derived from an EMBL/GenBank/DDBJ whole genome shotgun (WGS) entry which is preliminary data.</text>
</comment>
<dbReference type="Proteomes" id="UP000321863">
    <property type="component" value="Unassembled WGS sequence"/>
</dbReference>
<name>A0A511YI70_9FLAO</name>
<sequence>MNIKNFLKISLGAAVLGAAQISCIHEDKWDAPEIVCNNKFAAPTKTMAEVVSLAPATSATTYTGTVYKIPVEDATHPAVIFDGYVVSSDENGNFYKTITFQDKPENPTVGLTIGINKSMNYTDYPVGAHIRIKANGMLIGKSSGAITLGVEDPNYSIGRIPESIIGRYVSGVCNGSGLEIVKIVPREIKLSDIGNSNSNWINTLVTVKNVQFTKTEIGKPLVDVDISGNNVDTSRNLVDANGGTTIIRTDAFFKPAAYQIPNASGDITFVLTRYNATYQGAIRGINDINFKNTRFAEGIIGGTAITYSGSFTENFESYANDNALFPKYLNYAFVGNRYWQVKTFSNNKYIQLSANGGAANTAYTNYFMVPVDFTAANTLAFKVNVGFYNGAALKVYTTTNYTPGADITTATLNEITSNFSFPVAPTSGYGTLASAGTYSLPASLTGNGFIVFKYEGNSSSITTTYQLDDITVQ</sequence>
<feature type="domain" description="DUF5689" evidence="1">
    <location>
        <begin position="75"/>
        <end position="288"/>
    </location>
</feature>
<dbReference type="RefSeq" id="WP_146939787.1">
    <property type="nucleotide sequence ID" value="NZ_BJYJ01000002.1"/>
</dbReference>
<organism evidence="2 3">
    <name type="scientific">Chryseobacterium hagamense</name>
    <dbReference type="NCBI Taxonomy" id="395935"/>
    <lineage>
        <taxon>Bacteria</taxon>
        <taxon>Pseudomonadati</taxon>
        <taxon>Bacteroidota</taxon>
        <taxon>Flavobacteriia</taxon>
        <taxon>Flavobacteriales</taxon>
        <taxon>Weeksellaceae</taxon>
        <taxon>Chryseobacterium group</taxon>
        <taxon>Chryseobacterium</taxon>
    </lineage>
</organism>
<dbReference type="Pfam" id="PF18942">
    <property type="entry name" value="DUF5689"/>
    <property type="match status" value="1"/>
</dbReference>
<gene>
    <name evidence="2" type="ORF">CHA01nite_06340</name>
</gene>
<evidence type="ECO:0000259" key="1">
    <source>
        <dbReference type="Pfam" id="PF18942"/>
    </source>
</evidence>
<accession>A0A511YI70</accession>
<reference evidence="2 3" key="1">
    <citation type="submission" date="2019-07" db="EMBL/GenBank/DDBJ databases">
        <title>Whole genome shotgun sequence of Chryseobacterium hagamense NBRC 105253.</title>
        <authorList>
            <person name="Hosoyama A."/>
            <person name="Uohara A."/>
            <person name="Ohji S."/>
            <person name="Ichikawa N."/>
        </authorList>
    </citation>
    <scope>NUCLEOTIDE SEQUENCE [LARGE SCALE GENOMIC DNA]</scope>
    <source>
        <strain evidence="2 3">NBRC 105253</strain>
    </source>
</reference>
<dbReference type="OrthoDB" id="1492759at2"/>
<dbReference type="InterPro" id="IPR043744">
    <property type="entry name" value="DUF5689"/>
</dbReference>
<proteinExistence type="predicted"/>
<protein>
    <recommendedName>
        <fullName evidence="1">DUF5689 domain-containing protein</fullName>
    </recommendedName>
</protein>
<evidence type="ECO:0000313" key="3">
    <source>
        <dbReference type="Proteomes" id="UP000321863"/>
    </source>
</evidence>
<evidence type="ECO:0000313" key="2">
    <source>
        <dbReference type="EMBL" id="GEN74894.1"/>
    </source>
</evidence>
<keyword evidence="3" id="KW-1185">Reference proteome</keyword>
<dbReference type="EMBL" id="BJYJ01000002">
    <property type="protein sequence ID" value="GEN74894.1"/>
    <property type="molecule type" value="Genomic_DNA"/>
</dbReference>
<dbReference type="AlphaFoldDB" id="A0A511YI70"/>